<reference evidence="1" key="1">
    <citation type="submission" date="2017-07" db="EMBL/GenBank/DDBJ databases">
        <title>Taro Niue Genome Assembly and Annotation.</title>
        <authorList>
            <person name="Atibalentja N."/>
            <person name="Keating K."/>
            <person name="Fields C.J."/>
        </authorList>
    </citation>
    <scope>NUCLEOTIDE SEQUENCE</scope>
    <source>
        <strain evidence="1">Niue_2</strain>
        <tissue evidence="1">Leaf</tissue>
    </source>
</reference>
<sequence>MVFQGPGAPVDEVFDHGMVAARKNNLGGELENPAGEQAKICSLFLLHHFMLLFSVGHAAPSFHDIWNLVLPHSASTEAAAVPDRHGELRSRLPTTGEAGDHQGAGEVIDHSKTRVDAGTKAWPFAYYSRRDREGTLDWGIKSWPYIFYSKREDKDDLAASSDAGAAVNYGRKAGHGFRL</sequence>
<dbReference type="AlphaFoldDB" id="A0A843UJW3"/>
<organism evidence="1 2">
    <name type="scientific">Colocasia esculenta</name>
    <name type="common">Wild taro</name>
    <name type="synonym">Arum esculentum</name>
    <dbReference type="NCBI Taxonomy" id="4460"/>
    <lineage>
        <taxon>Eukaryota</taxon>
        <taxon>Viridiplantae</taxon>
        <taxon>Streptophyta</taxon>
        <taxon>Embryophyta</taxon>
        <taxon>Tracheophyta</taxon>
        <taxon>Spermatophyta</taxon>
        <taxon>Magnoliopsida</taxon>
        <taxon>Liliopsida</taxon>
        <taxon>Araceae</taxon>
        <taxon>Aroideae</taxon>
        <taxon>Colocasieae</taxon>
        <taxon>Colocasia</taxon>
    </lineage>
</organism>
<keyword evidence="2" id="KW-1185">Reference proteome</keyword>
<dbReference type="Proteomes" id="UP000652761">
    <property type="component" value="Unassembled WGS sequence"/>
</dbReference>
<protein>
    <submittedName>
        <fullName evidence="1">Uncharacterized protein</fullName>
    </submittedName>
</protein>
<dbReference type="EMBL" id="NMUH01000898">
    <property type="protein sequence ID" value="MQL86412.1"/>
    <property type="molecule type" value="Genomic_DNA"/>
</dbReference>
<evidence type="ECO:0000313" key="1">
    <source>
        <dbReference type="EMBL" id="MQL86412.1"/>
    </source>
</evidence>
<name>A0A843UJW3_COLES</name>
<comment type="caution">
    <text evidence="1">The sequence shown here is derived from an EMBL/GenBank/DDBJ whole genome shotgun (WGS) entry which is preliminary data.</text>
</comment>
<gene>
    <name evidence="1" type="ORF">Taro_018945</name>
</gene>
<accession>A0A843UJW3</accession>
<proteinExistence type="predicted"/>
<evidence type="ECO:0000313" key="2">
    <source>
        <dbReference type="Proteomes" id="UP000652761"/>
    </source>
</evidence>